<dbReference type="PANTHER" id="PTHR12145">
    <property type="entry name" value="MANNAN ENDO-1,6-ALPHA-MANNOSIDASE DCW1"/>
    <property type="match status" value="1"/>
</dbReference>
<dbReference type="EMBL" id="CALLCH030000012">
    <property type="protein sequence ID" value="CAI4214823.1"/>
    <property type="molecule type" value="Genomic_DNA"/>
</dbReference>
<dbReference type="InterPro" id="IPR014480">
    <property type="entry name" value="Mannan-1_6-alpha_mannosidase"/>
</dbReference>
<dbReference type="EC" id="3.2.1.101" evidence="3"/>
<protein>
    <recommendedName>
        <fullName evidence="3">mannan endo-1,6-alpha-mannosidase</fullName>
        <ecNumber evidence="3">3.2.1.101</ecNumber>
    </recommendedName>
</protein>
<dbReference type="Gene3D" id="1.50.10.20">
    <property type="match status" value="1"/>
</dbReference>
<comment type="similarity">
    <text evidence="2">Belongs to the glycosyl hydrolase 76 family.</text>
</comment>
<organism evidence="8 9">
    <name type="scientific">Parascedosporium putredinis</name>
    <dbReference type="NCBI Taxonomy" id="1442378"/>
    <lineage>
        <taxon>Eukaryota</taxon>
        <taxon>Fungi</taxon>
        <taxon>Dikarya</taxon>
        <taxon>Ascomycota</taxon>
        <taxon>Pezizomycotina</taxon>
        <taxon>Sordariomycetes</taxon>
        <taxon>Hypocreomycetidae</taxon>
        <taxon>Microascales</taxon>
        <taxon>Microascaceae</taxon>
        <taxon>Parascedosporium</taxon>
    </lineage>
</organism>
<keyword evidence="6" id="KW-0325">Glycoprotein</keyword>
<dbReference type="Proteomes" id="UP000838763">
    <property type="component" value="Unassembled WGS sequence"/>
</dbReference>
<evidence type="ECO:0000313" key="9">
    <source>
        <dbReference type="Proteomes" id="UP000838763"/>
    </source>
</evidence>
<evidence type="ECO:0000256" key="2">
    <source>
        <dbReference type="ARBA" id="ARBA00009699"/>
    </source>
</evidence>
<comment type="caution">
    <text evidence="8">The sequence shown here is derived from an EMBL/GenBank/DDBJ whole genome shotgun (WGS) entry which is preliminary data.</text>
</comment>
<dbReference type="OrthoDB" id="4187847at2759"/>
<evidence type="ECO:0000256" key="4">
    <source>
        <dbReference type="ARBA" id="ARBA00022729"/>
    </source>
</evidence>
<proteinExistence type="inferred from homology"/>
<evidence type="ECO:0000256" key="7">
    <source>
        <dbReference type="ARBA" id="ARBA00023295"/>
    </source>
</evidence>
<evidence type="ECO:0000256" key="5">
    <source>
        <dbReference type="ARBA" id="ARBA00022801"/>
    </source>
</evidence>
<evidence type="ECO:0000256" key="6">
    <source>
        <dbReference type="ARBA" id="ARBA00023180"/>
    </source>
</evidence>
<evidence type="ECO:0000256" key="3">
    <source>
        <dbReference type="ARBA" id="ARBA00012350"/>
    </source>
</evidence>
<dbReference type="Pfam" id="PF03663">
    <property type="entry name" value="Glyco_hydro_76"/>
    <property type="match status" value="1"/>
</dbReference>
<accession>A0A9P1MAZ0</accession>
<dbReference type="GO" id="GO:0009272">
    <property type="term" value="P:fungal-type cell wall biogenesis"/>
    <property type="evidence" value="ECO:0007669"/>
    <property type="project" value="TreeGrafter"/>
</dbReference>
<dbReference type="SUPFAM" id="SSF48208">
    <property type="entry name" value="Six-hairpin glycosidases"/>
    <property type="match status" value="1"/>
</dbReference>
<name>A0A9P1MAZ0_9PEZI</name>
<dbReference type="GO" id="GO:0008496">
    <property type="term" value="F:mannan endo-1,6-alpha-mannosidase activity"/>
    <property type="evidence" value="ECO:0007669"/>
    <property type="project" value="UniProtKB-EC"/>
</dbReference>
<dbReference type="AlphaFoldDB" id="A0A9P1MAZ0"/>
<comment type="catalytic activity">
    <reaction evidence="1">
        <text>Random hydrolysis of (1-&gt;6)-alpha-D-mannosidic linkages in unbranched (1-&gt;6)-mannans.</text>
        <dbReference type="EC" id="3.2.1.101"/>
    </reaction>
</comment>
<dbReference type="PANTHER" id="PTHR12145:SF38">
    <property type="entry name" value="MANNAN ENDO-1,6-ALPHA-MANNOSIDASE"/>
    <property type="match status" value="1"/>
</dbReference>
<evidence type="ECO:0000256" key="1">
    <source>
        <dbReference type="ARBA" id="ARBA00001452"/>
    </source>
</evidence>
<dbReference type="InterPro" id="IPR005198">
    <property type="entry name" value="Glyco_hydro_76"/>
</dbReference>
<keyword evidence="7" id="KW-0326">Glycosidase</keyword>
<gene>
    <name evidence="8" type="ORF">PPNO1_LOCUS4551</name>
</gene>
<dbReference type="GO" id="GO:0016052">
    <property type="term" value="P:carbohydrate catabolic process"/>
    <property type="evidence" value="ECO:0007669"/>
    <property type="project" value="InterPro"/>
</dbReference>
<evidence type="ECO:0000313" key="8">
    <source>
        <dbReference type="EMBL" id="CAI4214823.1"/>
    </source>
</evidence>
<keyword evidence="9" id="KW-1185">Reference proteome</keyword>
<keyword evidence="4" id="KW-0732">Signal</keyword>
<sequence length="394" mass="41960">MIAHELTNSVKGVAKNLATNLMGYYRSQPETTVKGFPPILGVWVSGLVWSTLIDYQHYTGDDTFSGEVTAALTNEELLGANNDFLYDRNVSFRATDDVANLGLAALTAAERNFPAKLRRRLFDDKVCDGGIPWQIDSGNSPVYVSTLGTGAVFQLAARLARLTGDEDGSYANFASQLWDWTVEVGFITEDFEVVDGASAITNCQSINRVQLTQSSGLYLLGAAALANVTGDQQWTDRTKGLAARIAENFFVGGGDNGGVMVEIACEAAQTCPSDMQAMKGGLATALWRATQMAPFLDGLLRPLLEASAKAAAASCTFGRSKEDCPIIWDADITGINNSLTGPGQQVSVLAIVQGLLMSSADAPTRETTPLAVARARPIKETLRAMMIPAPSACV</sequence>
<dbReference type="PIRSF" id="PIRSF016302">
    <property type="entry name" value="Man_a_manosd"/>
    <property type="match status" value="1"/>
</dbReference>
<keyword evidence="5" id="KW-0378">Hydrolase</keyword>
<dbReference type="InterPro" id="IPR008928">
    <property type="entry name" value="6-hairpin_glycosidase_sf"/>
</dbReference>
<reference evidence="8" key="1">
    <citation type="submission" date="2022-11" db="EMBL/GenBank/DDBJ databases">
        <authorList>
            <person name="Scott C."/>
            <person name="Bruce N."/>
        </authorList>
    </citation>
    <scope>NUCLEOTIDE SEQUENCE</scope>
</reference>